<protein>
    <submittedName>
        <fullName evidence="6">ATP synthase alpha/beta family, beta-barrel domain protein</fullName>
    </submittedName>
</protein>
<dbReference type="AlphaFoldDB" id="A0A072UJD5"/>
<keyword evidence="3" id="KW-0375">Hydrogen ion transport</keyword>
<evidence type="ECO:0000313" key="7">
    <source>
        <dbReference type="EnsemblPlants" id="KEH29541"/>
    </source>
</evidence>
<dbReference type="InterPro" id="IPR004100">
    <property type="entry name" value="ATPase_F1/V1/A1_a/bsu_N"/>
</dbReference>
<dbReference type="GO" id="GO:0046933">
    <property type="term" value="F:proton-transporting ATP synthase activity, rotational mechanism"/>
    <property type="evidence" value="ECO:0007669"/>
    <property type="project" value="InterPro"/>
</dbReference>
<dbReference type="SUPFAM" id="SSF54928">
    <property type="entry name" value="RNA-binding domain, RBD"/>
    <property type="match status" value="1"/>
</dbReference>
<dbReference type="STRING" id="3880.A0A072UJD5"/>
<evidence type="ECO:0000256" key="4">
    <source>
        <dbReference type="SAM" id="MobiDB-lite"/>
    </source>
</evidence>
<reference evidence="7" key="3">
    <citation type="submission" date="2015-04" db="UniProtKB">
        <authorList>
            <consortium name="EnsemblPlants"/>
        </authorList>
    </citation>
    <scope>IDENTIFICATION</scope>
    <source>
        <strain evidence="7">cv. Jemalong A17</strain>
    </source>
</reference>
<dbReference type="SUPFAM" id="SSF50615">
    <property type="entry name" value="N-terminal domain of alpha and beta subunits of F1 ATP synthase"/>
    <property type="match status" value="1"/>
</dbReference>
<dbReference type="EnsemblPlants" id="KEH29541">
    <property type="protein sequence ID" value="KEH29541"/>
    <property type="gene ID" value="MTR_4g044667"/>
</dbReference>
<dbReference type="GO" id="GO:0043531">
    <property type="term" value="F:ADP binding"/>
    <property type="evidence" value="ECO:0000318"/>
    <property type="project" value="GO_Central"/>
</dbReference>
<dbReference type="GO" id="GO:0005524">
    <property type="term" value="F:ATP binding"/>
    <property type="evidence" value="ECO:0000318"/>
    <property type="project" value="GO_Central"/>
</dbReference>
<dbReference type="EMBL" id="CM001220">
    <property type="protein sequence ID" value="KEH29541.1"/>
    <property type="molecule type" value="Genomic_DNA"/>
</dbReference>
<dbReference type="HOGENOM" id="CLU_695165_0_0_1"/>
<dbReference type="PANTHER" id="PTHR48082">
    <property type="entry name" value="ATP SYNTHASE SUBUNIT ALPHA, MITOCHONDRIAL"/>
    <property type="match status" value="1"/>
</dbReference>
<feature type="domain" description="ATPase F1/V1/A1 complex alpha/beta subunit N-terminal" evidence="5">
    <location>
        <begin position="324"/>
        <end position="381"/>
    </location>
</feature>
<evidence type="ECO:0000259" key="5">
    <source>
        <dbReference type="Pfam" id="PF02874"/>
    </source>
</evidence>
<proteinExistence type="inferred from homology"/>
<reference evidence="6 8" key="2">
    <citation type="journal article" date="2014" name="BMC Genomics">
        <title>An improved genome release (version Mt4.0) for the model legume Medicago truncatula.</title>
        <authorList>
            <person name="Tang H."/>
            <person name="Krishnakumar V."/>
            <person name="Bidwell S."/>
            <person name="Rosen B."/>
            <person name="Chan A."/>
            <person name="Zhou S."/>
            <person name="Gentzbittel L."/>
            <person name="Childs K.L."/>
            <person name="Yandell M."/>
            <person name="Gundlach H."/>
            <person name="Mayer K.F."/>
            <person name="Schwartz D.C."/>
            <person name="Town C.D."/>
        </authorList>
    </citation>
    <scope>GENOME REANNOTATION</scope>
    <source>
        <strain evidence="6">A17</strain>
        <strain evidence="7 8">cv. Jemalong A17</strain>
    </source>
</reference>
<name>A0A072UJD5_MEDTR</name>
<dbReference type="InterPro" id="IPR005294">
    <property type="entry name" value="ATP_synth_F1_asu"/>
</dbReference>
<dbReference type="Pfam" id="PF02874">
    <property type="entry name" value="ATP-synt_ab_N"/>
    <property type="match status" value="1"/>
</dbReference>
<dbReference type="InterPro" id="IPR035979">
    <property type="entry name" value="RBD_domain_sf"/>
</dbReference>
<dbReference type="Proteomes" id="UP000002051">
    <property type="component" value="Chromosome 4"/>
</dbReference>
<dbReference type="PANTHER" id="PTHR48082:SF2">
    <property type="entry name" value="ATP SYNTHASE SUBUNIT ALPHA, MITOCHONDRIAL"/>
    <property type="match status" value="1"/>
</dbReference>
<feature type="region of interest" description="Disordered" evidence="4">
    <location>
        <begin position="59"/>
        <end position="81"/>
    </location>
</feature>
<sequence>MRESDSELEREDGLRFLREQAYRRQTRFRGSHEVFGGSNADYYQDRVADQYYEDSDRDWEDCEDKRRGAPAPAAQGRTRHKERSGAHAAICDLENRSADVIGAPAIRGRETVNNGADNAIQSRRFVTFYFTNFPSYLSNFYLQKGLEVCGMLEKVVVPARHNVDGEVYGFVRYSNVRDVCKLLKVVNSVCFGNINIVAKVARFDKAAAREVEKGCVGGGGAIEVSKEKVKVGEWGLTSVGEGVVKVVRGSKVVSEGGKDVTVGSMKGSVKGDGKGVCSEKVVKEREGAMVKVTNTVEDVRVGDVLVRVHKRKPYHNEIVSGKKGDDIARIYGLDEVMTDELVELEEGTVDIALNLESKNVGVVLRGDGLLIQEESSVKAIGRIAQKPISDKVIWIVL</sequence>
<dbReference type="GO" id="GO:0045259">
    <property type="term" value="C:proton-transporting ATP synthase complex"/>
    <property type="evidence" value="ECO:0000318"/>
    <property type="project" value="GO_Central"/>
</dbReference>
<keyword evidence="2" id="KW-0813">Transport</keyword>
<dbReference type="GO" id="GO:0003676">
    <property type="term" value="F:nucleic acid binding"/>
    <property type="evidence" value="ECO:0007669"/>
    <property type="project" value="InterPro"/>
</dbReference>
<comment type="similarity">
    <text evidence="1">Belongs to the ATPase alpha/beta chains family.</text>
</comment>
<dbReference type="GO" id="GO:0015986">
    <property type="term" value="P:proton motive force-driven ATP synthesis"/>
    <property type="evidence" value="ECO:0000318"/>
    <property type="project" value="GO_Central"/>
</dbReference>
<gene>
    <name evidence="6" type="ordered locus">MTR_4g044667</name>
</gene>
<accession>A0A072UJD5</accession>
<keyword evidence="8" id="KW-1185">Reference proteome</keyword>
<evidence type="ECO:0000256" key="1">
    <source>
        <dbReference type="ARBA" id="ARBA00008936"/>
    </source>
</evidence>
<evidence type="ECO:0000313" key="8">
    <source>
        <dbReference type="Proteomes" id="UP000002051"/>
    </source>
</evidence>
<evidence type="ECO:0000256" key="3">
    <source>
        <dbReference type="ARBA" id="ARBA00022781"/>
    </source>
</evidence>
<evidence type="ECO:0000256" key="2">
    <source>
        <dbReference type="ARBA" id="ARBA00022448"/>
    </source>
</evidence>
<dbReference type="InterPro" id="IPR036121">
    <property type="entry name" value="ATPase_F1/V1/A1_a/bsu_N_sf"/>
</dbReference>
<evidence type="ECO:0000313" key="6">
    <source>
        <dbReference type="EMBL" id="KEH29541.1"/>
    </source>
</evidence>
<organism evidence="6 8">
    <name type="scientific">Medicago truncatula</name>
    <name type="common">Barrel medic</name>
    <name type="synonym">Medicago tribuloides</name>
    <dbReference type="NCBI Taxonomy" id="3880"/>
    <lineage>
        <taxon>Eukaryota</taxon>
        <taxon>Viridiplantae</taxon>
        <taxon>Streptophyta</taxon>
        <taxon>Embryophyta</taxon>
        <taxon>Tracheophyta</taxon>
        <taxon>Spermatophyta</taxon>
        <taxon>Magnoliopsida</taxon>
        <taxon>eudicotyledons</taxon>
        <taxon>Gunneridae</taxon>
        <taxon>Pentapetalae</taxon>
        <taxon>rosids</taxon>
        <taxon>fabids</taxon>
        <taxon>Fabales</taxon>
        <taxon>Fabaceae</taxon>
        <taxon>Papilionoideae</taxon>
        <taxon>50 kb inversion clade</taxon>
        <taxon>NPAAA clade</taxon>
        <taxon>Hologalegina</taxon>
        <taxon>IRL clade</taxon>
        <taxon>Trifolieae</taxon>
        <taxon>Medicago</taxon>
    </lineage>
</organism>
<reference evidence="6 8" key="1">
    <citation type="journal article" date="2011" name="Nature">
        <title>The Medicago genome provides insight into the evolution of rhizobial symbioses.</title>
        <authorList>
            <person name="Young N.D."/>
            <person name="Debelle F."/>
            <person name="Oldroyd G.E."/>
            <person name="Geurts R."/>
            <person name="Cannon S.B."/>
            <person name="Udvardi M.K."/>
            <person name="Benedito V.A."/>
            <person name="Mayer K.F."/>
            <person name="Gouzy J."/>
            <person name="Schoof H."/>
            <person name="Van de Peer Y."/>
            <person name="Proost S."/>
            <person name="Cook D.R."/>
            <person name="Meyers B.C."/>
            <person name="Spannagl M."/>
            <person name="Cheung F."/>
            <person name="De Mita S."/>
            <person name="Krishnakumar V."/>
            <person name="Gundlach H."/>
            <person name="Zhou S."/>
            <person name="Mudge J."/>
            <person name="Bharti A.K."/>
            <person name="Murray J.D."/>
            <person name="Naoumkina M.A."/>
            <person name="Rosen B."/>
            <person name="Silverstein K.A."/>
            <person name="Tang H."/>
            <person name="Rombauts S."/>
            <person name="Zhao P.X."/>
            <person name="Zhou P."/>
            <person name="Barbe V."/>
            <person name="Bardou P."/>
            <person name="Bechner M."/>
            <person name="Bellec A."/>
            <person name="Berger A."/>
            <person name="Berges H."/>
            <person name="Bidwell S."/>
            <person name="Bisseling T."/>
            <person name="Choisne N."/>
            <person name="Couloux A."/>
            <person name="Denny R."/>
            <person name="Deshpande S."/>
            <person name="Dai X."/>
            <person name="Doyle J.J."/>
            <person name="Dudez A.M."/>
            <person name="Farmer A.D."/>
            <person name="Fouteau S."/>
            <person name="Franken C."/>
            <person name="Gibelin C."/>
            <person name="Gish J."/>
            <person name="Goldstein S."/>
            <person name="Gonzalez A.J."/>
            <person name="Green P.J."/>
            <person name="Hallab A."/>
            <person name="Hartog M."/>
            <person name="Hua A."/>
            <person name="Humphray S.J."/>
            <person name="Jeong D.H."/>
            <person name="Jing Y."/>
            <person name="Jocker A."/>
            <person name="Kenton S.M."/>
            <person name="Kim D.J."/>
            <person name="Klee K."/>
            <person name="Lai H."/>
            <person name="Lang C."/>
            <person name="Lin S."/>
            <person name="Macmil S.L."/>
            <person name="Magdelenat G."/>
            <person name="Matthews L."/>
            <person name="McCorrison J."/>
            <person name="Monaghan E.L."/>
            <person name="Mun J.H."/>
            <person name="Najar F.Z."/>
            <person name="Nicholson C."/>
            <person name="Noirot C."/>
            <person name="O'Bleness M."/>
            <person name="Paule C.R."/>
            <person name="Poulain J."/>
            <person name="Prion F."/>
            <person name="Qin B."/>
            <person name="Qu C."/>
            <person name="Retzel E.F."/>
            <person name="Riddle C."/>
            <person name="Sallet E."/>
            <person name="Samain S."/>
            <person name="Samson N."/>
            <person name="Sanders I."/>
            <person name="Saurat O."/>
            <person name="Scarpelli C."/>
            <person name="Schiex T."/>
            <person name="Segurens B."/>
            <person name="Severin A.J."/>
            <person name="Sherrier D.J."/>
            <person name="Shi R."/>
            <person name="Sims S."/>
            <person name="Singer S.R."/>
            <person name="Sinharoy S."/>
            <person name="Sterck L."/>
            <person name="Viollet A."/>
            <person name="Wang B.B."/>
            <person name="Wang K."/>
            <person name="Wang M."/>
            <person name="Wang X."/>
            <person name="Warfsmann J."/>
            <person name="Weissenbach J."/>
            <person name="White D.D."/>
            <person name="White J.D."/>
            <person name="Wiley G.B."/>
            <person name="Wincker P."/>
            <person name="Xing Y."/>
            <person name="Yang L."/>
            <person name="Yao Z."/>
            <person name="Ying F."/>
            <person name="Zhai J."/>
            <person name="Zhou L."/>
            <person name="Zuber A."/>
            <person name="Denarie J."/>
            <person name="Dixon R.A."/>
            <person name="May G.D."/>
            <person name="Schwartz D.C."/>
            <person name="Rogers J."/>
            <person name="Quetier F."/>
            <person name="Town C.D."/>
            <person name="Roe B.A."/>
        </authorList>
    </citation>
    <scope>NUCLEOTIDE SEQUENCE [LARGE SCALE GENOMIC DNA]</scope>
    <source>
        <strain evidence="6">A17</strain>
        <strain evidence="7 8">cv. Jemalong A17</strain>
    </source>
</reference>
<keyword evidence="3" id="KW-0406">Ion transport</keyword>
<dbReference type="InterPro" id="IPR023366">
    <property type="entry name" value="ATP_synth_asu-like_sf"/>
</dbReference>
<dbReference type="Gene3D" id="2.40.30.20">
    <property type="match status" value="1"/>
</dbReference>